<feature type="domain" description="PAS" evidence="9">
    <location>
        <begin position="141"/>
        <end position="213"/>
    </location>
</feature>
<evidence type="ECO:0000256" key="2">
    <source>
        <dbReference type="ARBA" id="ARBA00023012"/>
    </source>
</evidence>
<keyword evidence="7" id="KW-0175">Coiled coil</keyword>
<comment type="caution">
    <text evidence="10">The sequence shown here is derived from an EMBL/GenBank/DDBJ whole genome shotgun (WGS) entry which is preliminary data.</text>
</comment>
<dbReference type="RefSeq" id="WP_129081163.1">
    <property type="nucleotide sequence ID" value="NZ_CP041070.1"/>
</dbReference>
<dbReference type="SUPFAM" id="SSF55785">
    <property type="entry name" value="PYP-like sensor domain (PAS domain)"/>
    <property type="match status" value="1"/>
</dbReference>
<dbReference type="GO" id="GO:0032993">
    <property type="term" value="C:protein-DNA complex"/>
    <property type="evidence" value="ECO:0007669"/>
    <property type="project" value="TreeGrafter"/>
</dbReference>
<keyword evidence="5" id="KW-0804">Transcription</keyword>
<dbReference type="GO" id="GO:0005829">
    <property type="term" value="C:cytosol"/>
    <property type="evidence" value="ECO:0007669"/>
    <property type="project" value="TreeGrafter"/>
</dbReference>
<evidence type="ECO:0000313" key="10">
    <source>
        <dbReference type="EMBL" id="RXJ64798.1"/>
    </source>
</evidence>
<gene>
    <name evidence="10" type="ORF">CRV06_02260</name>
</gene>
<feature type="domain" description="Response regulatory" evidence="8">
    <location>
        <begin position="10"/>
        <end position="129"/>
    </location>
</feature>
<dbReference type="Proteomes" id="UP000290191">
    <property type="component" value="Unassembled WGS sequence"/>
</dbReference>
<feature type="modified residue" description="4-aspartylphosphate" evidence="6">
    <location>
        <position position="64"/>
    </location>
</feature>
<reference evidence="10 11" key="1">
    <citation type="submission" date="2017-10" db="EMBL/GenBank/DDBJ databases">
        <title>Genomics of the genus Arcobacter.</title>
        <authorList>
            <person name="Perez-Cataluna A."/>
            <person name="Figueras M.J."/>
        </authorList>
    </citation>
    <scope>NUCLEOTIDE SEQUENCE [LARGE SCALE GENOMIC DNA]</scope>
    <source>
        <strain evidence="10 11">DSM 24636</strain>
    </source>
</reference>
<dbReference type="Gene3D" id="3.30.450.20">
    <property type="entry name" value="PAS domain"/>
    <property type="match status" value="1"/>
</dbReference>
<accession>A0A4V1LQI3</accession>
<keyword evidence="2" id="KW-0902">Two-component regulatory system</keyword>
<dbReference type="PROSITE" id="PS50112">
    <property type="entry name" value="PAS"/>
    <property type="match status" value="1"/>
</dbReference>
<evidence type="ECO:0000256" key="7">
    <source>
        <dbReference type="SAM" id="Coils"/>
    </source>
</evidence>
<evidence type="ECO:0000259" key="9">
    <source>
        <dbReference type="PROSITE" id="PS50112"/>
    </source>
</evidence>
<evidence type="ECO:0000313" key="11">
    <source>
        <dbReference type="Proteomes" id="UP000290191"/>
    </source>
</evidence>
<dbReference type="InterPro" id="IPR000014">
    <property type="entry name" value="PAS"/>
</dbReference>
<keyword evidence="1 6" id="KW-0597">Phosphoprotein</keyword>
<dbReference type="EMBL" id="PDKO01000001">
    <property type="protein sequence ID" value="RXJ64798.1"/>
    <property type="molecule type" value="Genomic_DNA"/>
</dbReference>
<keyword evidence="3" id="KW-0805">Transcription regulation</keyword>
<organism evidence="10 11">
    <name type="scientific">Halarcobacter anaerophilus</name>
    <dbReference type="NCBI Taxonomy" id="877500"/>
    <lineage>
        <taxon>Bacteria</taxon>
        <taxon>Pseudomonadati</taxon>
        <taxon>Campylobacterota</taxon>
        <taxon>Epsilonproteobacteria</taxon>
        <taxon>Campylobacterales</taxon>
        <taxon>Arcobacteraceae</taxon>
        <taxon>Halarcobacter</taxon>
    </lineage>
</organism>
<evidence type="ECO:0000256" key="1">
    <source>
        <dbReference type="ARBA" id="ARBA00022553"/>
    </source>
</evidence>
<dbReference type="GO" id="GO:0006355">
    <property type="term" value="P:regulation of DNA-templated transcription"/>
    <property type="evidence" value="ECO:0007669"/>
    <property type="project" value="TreeGrafter"/>
</dbReference>
<dbReference type="InterPro" id="IPR001789">
    <property type="entry name" value="Sig_transdc_resp-reg_receiver"/>
</dbReference>
<name>A0A4V1LQI3_9BACT</name>
<evidence type="ECO:0000256" key="4">
    <source>
        <dbReference type="ARBA" id="ARBA00023125"/>
    </source>
</evidence>
<dbReference type="GO" id="GO:0000156">
    <property type="term" value="F:phosphorelay response regulator activity"/>
    <property type="evidence" value="ECO:0007669"/>
    <property type="project" value="TreeGrafter"/>
</dbReference>
<dbReference type="Pfam" id="PF00072">
    <property type="entry name" value="Response_reg"/>
    <property type="match status" value="1"/>
</dbReference>
<dbReference type="SMART" id="SM00448">
    <property type="entry name" value="REC"/>
    <property type="match status" value="1"/>
</dbReference>
<dbReference type="Pfam" id="PF08447">
    <property type="entry name" value="PAS_3"/>
    <property type="match status" value="1"/>
</dbReference>
<proteinExistence type="predicted"/>
<dbReference type="PANTHER" id="PTHR48111">
    <property type="entry name" value="REGULATOR OF RPOS"/>
    <property type="match status" value="1"/>
</dbReference>
<evidence type="ECO:0000256" key="5">
    <source>
        <dbReference type="ARBA" id="ARBA00023163"/>
    </source>
</evidence>
<dbReference type="OrthoDB" id="5347550at2"/>
<protein>
    <submittedName>
        <fullName evidence="10">Uncharacterized protein</fullName>
    </submittedName>
</protein>
<evidence type="ECO:0000256" key="3">
    <source>
        <dbReference type="ARBA" id="ARBA00023015"/>
    </source>
</evidence>
<dbReference type="CDD" id="cd00130">
    <property type="entry name" value="PAS"/>
    <property type="match status" value="1"/>
</dbReference>
<dbReference type="GO" id="GO:0000976">
    <property type="term" value="F:transcription cis-regulatory region binding"/>
    <property type="evidence" value="ECO:0007669"/>
    <property type="project" value="TreeGrafter"/>
</dbReference>
<dbReference type="PANTHER" id="PTHR48111:SF1">
    <property type="entry name" value="TWO-COMPONENT RESPONSE REGULATOR ORR33"/>
    <property type="match status" value="1"/>
</dbReference>
<feature type="coiled-coil region" evidence="7">
    <location>
        <begin position="268"/>
        <end position="418"/>
    </location>
</feature>
<sequence length="424" mass="50172">MNEIDTSTFKVLYIEDEDLAREKFGKFLKRRFGEVVLCENGVEGFMKFQESFTKNEKFDLILSDINMPKMDGLEVLENIRKYDKEIPVIFLTARSESEQMLKAINLHVESYILKPLDFDMVNEKLDKVCKDIYYKKMFIKQEQEMKNYIDVLDQEALVSKTDAKGVITFVNNGFCEVSGYSREELIGKPHNIVRHPDVPKDFFKEMWETIKAGKIWTGIHKNLAKDGSTYFINSKIFPIFELGGNNVKEYMSVRFLVTDLEQQKRESHKNYLSQLTNYKKNLNVINKEKETLEKTIQELEFSISALNEKYKVSEMKRKELHSQLEAYEKNNLEYNKIDLMTKRDKTKQFEEIYKSYNLIKGKLNRVEKELKEKEKQYQSKVEQIDDFVSREIKLNKRISDLKDLVTNLQKENTQVLKNKSILPF</sequence>
<dbReference type="SUPFAM" id="SSF52172">
    <property type="entry name" value="CheY-like"/>
    <property type="match status" value="1"/>
</dbReference>
<dbReference type="Gene3D" id="3.40.50.2300">
    <property type="match status" value="1"/>
</dbReference>
<dbReference type="AlphaFoldDB" id="A0A4V1LQI3"/>
<dbReference type="InterPro" id="IPR035965">
    <property type="entry name" value="PAS-like_dom_sf"/>
</dbReference>
<keyword evidence="11" id="KW-1185">Reference proteome</keyword>
<evidence type="ECO:0000259" key="8">
    <source>
        <dbReference type="PROSITE" id="PS50110"/>
    </source>
</evidence>
<dbReference type="InterPro" id="IPR039420">
    <property type="entry name" value="WalR-like"/>
</dbReference>
<dbReference type="InterPro" id="IPR013655">
    <property type="entry name" value="PAS_fold_3"/>
</dbReference>
<dbReference type="CDD" id="cd00156">
    <property type="entry name" value="REC"/>
    <property type="match status" value="1"/>
</dbReference>
<keyword evidence="4" id="KW-0238">DNA-binding</keyword>
<dbReference type="NCBIfam" id="TIGR00229">
    <property type="entry name" value="sensory_box"/>
    <property type="match status" value="1"/>
</dbReference>
<dbReference type="InterPro" id="IPR011006">
    <property type="entry name" value="CheY-like_superfamily"/>
</dbReference>
<dbReference type="PROSITE" id="PS50110">
    <property type="entry name" value="RESPONSE_REGULATORY"/>
    <property type="match status" value="1"/>
</dbReference>
<dbReference type="STRING" id="877500.GCA_000935065_02249"/>
<evidence type="ECO:0000256" key="6">
    <source>
        <dbReference type="PROSITE-ProRule" id="PRU00169"/>
    </source>
</evidence>